<dbReference type="PANTHER" id="PTHR47604">
    <property type="entry name" value="ADENYLYL CYCLASE"/>
    <property type="match status" value="1"/>
</dbReference>
<evidence type="ECO:0000313" key="3">
    <source>
        <dbReference type="Proteomes" id="UP000012960"/>
    </source>
</evidence>
<protein>
    <submittedName>
        <fullName evidence="1">(wild Malaysian banana) hypothetical protein</fullName>
    </submittedName>
</protein>
<dbReference type="FunCoup" id="A0A804L2K8">
    <property type="interactions" value="2428"/>
</dbReference>
<evidence type="ECO:0000313" key="2">
    <source>
        <dbReference type="EnsemblPlants" id="Ma11_p00190.1"/>
    </source>
</evidence>
<dbReference type="OrthoDB" id="2016320at2759"/>
<dbReference type="Proteomes" id="UP000012960">
    <property type="component" value="Unplaced"/>
</dbReference>
<sequence>MLRLLTATSRLRLLTVTDACRYRLPTLAATSLHTATNDLCPNHISGVACGKLETSNFKFQQWGGYTVYRCPAVARLSSVANKESSHPTEAVEELYQKMLKSVEAQTMPPNAWLWSLISNCLNREDIKLLFQILQKLRIFRLSNLRIHSNFNSHLCMRVSEACTRADALDYGLKALWKHNIYGLTPSIGSAHYLLSYAKEHNDDKLMVKIMRVLEKNSMSLQPGTADIVFSICHNTNKWDLISKYSARFLKAGVKLHQTAFDIWMEFAAKIGDVQSIWKIGKLREKFVKRPTLSNGFSCAKGHLLEHNPETAAATIHILYKNLPDLKKPQVIDELQKLISQWPQEVIRKQKKEDKQALIEALKRDIPDMVSSLLNMGLDVTMDLKELSKQEA</sequence>
<reference evidence="2" key="2">
    <citation type="submission" date="2021-05" db="UniProtKB">
        <authorList>
            <consortium name="EnsemblPlants"/>
        </authorList>
    </citation>
    <scope>IDENTIFICATION</scope>
    <source>
        <strain evidence="2">subsp. malaccensis</strain>
    </source>
</reference>
<dbReference type="PANTHER" id="PTHR47604:SF1">
    <property type="entry name" value="ADENYLYL CYCLASE"/>
    <property type="match status" value="1"/>
</dbReference>
<dbReference type="GO" id="GO:0005739">
    <property type="term" value="C:mitochondrion"/>
    <property type="evidence" value="ECO:0007669"/>
    <property type="project" value="GOC"/>
</dbReference>
<proteinExistence type="predicted"/>
<dbReference type="GO" id="GO:0090617">
    <property type="term" value="P:mitochondrial mRNA 5'-end processing"/>
    <property type="evidence" value="ECO:0000318"/>
    <property type="project" value="GO_Central"/>
</dbReference>
<name>A0A804L2K8_MUSAM</name>
<accession>A0A804L2K8</accession>
<organism evidence="2 3">
    <name type="scientific">Musa acuminata subsp. malaccensis</name>
    <name type="common">Wild banana</name>
    <name type="synonym">Musa malaccensis</name>
    <dbReference type="NCBI Taxonomy" id="214687"/>
    <lineage>
        <taxon>Eukaryota</taxon>
        <taxon>Viridiplantae</taxon>
        <taxon>Streptophyta</taxon>
        <taxon>Embryophyta</taxon>
        <taxon>Tracheophyta</taxon>
        <taxon>Spermatophyta</taxon>
        <taxon>Magnoliopsida</taxon>
        <taxon>Liliopsida</taxon>
        <taxon>Zingiberales</taxon>
        <taxon>Musaceae</taxon>
        <taxon>Musa</taxon>
    </lineage>
</organism>
<evidence type="ECO:0000313" key="1">
    <source>
        <dbReference type="EMBL" id="CAG1863107.1"/>
    </source>
</evidence>
<dbReference type="Gene3D" id="1.25.40.10">
    <property type="entry name" value="Tetratricopeptide repeat domain"/>
    <property type="match status" value="1"/>
</dbReference>
<dbReference type="Gramene" id="Ma11_t00190.1">
    <property type="protein sequence ID" value="Ma11_p00190.1"/>
    <property type="gene ID" value="Ma11_g00190"/>
</dbReference>
<keyword evidence="3" id="KW-1185">Reference proteome</keyword>
<gene>
    <name evidence="1" type="ORF">GSMUA_25210.1</name>
</gene>
<reference evidence="1" key="1">
    <citation type="submission" date="2021-03" db="EMBL/GenBank/DDBJ databases">
        <authorList>
            <consortium name="Genoscope - CEA"/>
            <person name="William W."/>
        </authorList>
    </citation>
    <scope>NUCLEOTIDE SEQUENCE</scope>
    <source>
        <strain evidence="1">Doubled-haploid Pahang</strain>
    </source>
</reference>
<dbReference type="InterPro" id="IPR011990">
    <property type="entry name" value="TPR-like_helical_dom_sf"/>
</dbReference>
<dbReference type="EnsemblPlants" id="Ma11_t00190.1">
    <property type="protein sequence ID" value="Ma11_p00190.1"/>
    <property type="gene ID" value="Ma11_g00190"/>
</dbReference>
<dbReference type="EMBL" id="HG996475">
    <property type="protein sequence ID" value="CAG1863107.1"/>
    <property type="molecule type" value="Genomic_DNA"/>
</dbReference>
<dbReference type="GO" id="GO:0003729">
    <property type="term" value="F:mRNA binding"/>
    <property type="evidence" value="ECO:0000318"/>
    <property type="project" value="GO_Central"/>
</dbReference>
<dbReference type="AlphaFoldDB" id="A0A804L2K8"/>
<dbReference type="OMA" id="QTSFETW"/>